<protein>
    <submittedName>
        <fullName evidence="2">DUF3784 domain-containing protein</fullName>
    </submittedName>
</protein>
<proteinExistence type="predicted"/>
<keyword evidence="1" id="KW-0472">Membrane</keyword>
<feature type="transmembrane region" description="Helical" evidence="1">
    <location>
        <begin position="107"/>
        <end position="128"/>
    </location>
</feature>
<dbReference type="Proteomes" id="UP000516305">
    <property type="component" value="Chromosome"/>
</dbReference>
<evidence type="ECO:0000313" key="2">
    <source>
        <dbReference type="EMBL" id="QNR25342.1"/>
    </source>
</evidence>
<dbReference type="EMBL" id="CP060139">
    <property type="protein sequence ID" value="QNR25342.1"/>
    <property type="molecule type" value="Genomic_DNA"/>
</dbReference>
<keyword evidence="1" id="KW-0812">Transmembrane</keyword>
<keyword evidence="3" id="KW-1185">Reference proteome</keyword>
<keyword evidence="1" id="KW-1133">Transmembrane helix</keyword>
<dbReference type="InterPro" id="IPR017259">
    <property type="entry name" value="UCP037672"/>
</dbReference>
<evidence type="ECO:0000313" key="3">
    <source>
        <dbReference type="Proteomes" id="UP000516305"/>
    </source>
</evidence>
<dbReference type="RefSeq" id="WP_210759869.1">
    <property type="nucleotide sequence ID" value="NZ_CP060139.1"/>
</dbReference>
<reference evidence="2 3" key="1">
    <citation type="submission" date="2020-08" db="EMBL/GenBank/DDBJ databases">
        <title>Croceimicrobium hydrocarbonivorans gen. nov., sp. nov., a novel marine bacterium isolated from a bacterial consortium that degrades polyethylene terephthalate.</title>
        <authorList>
            <person name="Liu R."/>
        </authorList>
    </citation>
    <scope>NUCLEOTIDE SEQUENCE [LARGE SCALE GENOMIC DNA]</scope>
    <source>
        <strain evidence="2 3">A20-9</strain>
    </source>
</reference>
<feature type="transmembrane region" description="Helical" evidence="1">
    <location>
        <begin position="54"/>
        <end position="71"/>
    </location>
</feature>
<sequence>MLYLIIGMSLLFLVLAFAVNTNNARYLLSGYNTMTEEERANFDLKGFLKQFKSFHIFLGLSFGIFGVLLFFQWGQNVVGWFLGLFPILAYLVFIIRARRYDHNPPRYSYWAIGALLVCIIGVSTLLIYGDQNIDFVVQDQKVHISGMYGADFEIDDIESIRLVDELPPITSKVNGFAMAPVFKGYFRTKAGDRVKLLVLSKASPLLYIQLKNGEELYYVPEDRSAEKEFEQIAIGRISNST</sequence>
<evidence type="ECO:0000256" key="1">
    <source>
        <dbReference type="SAM" id="Phobius"/>
    </source>
</evidence>
<dbReference type="Pfam" id="PF12650">
    <property type="entry name" value="DUF3784"/>
    <property type="match status" value="1"/>
</dbReference>
<dbReference type="KEGG" id="chyd:H4K34_05740"/>
<name>A0A7H0VHZ4_9FLAO</name>
<gene>
    <name evidence="2" type="ORF">H4K34_05740</name>
</gene>
<dbReference type="AlphaFoldDB" id="A0A7H0VHZ4"/>
<accession>A0A7H0VHZ4</accession>
<feature type="transmembrane region" description="Helical" evidence="1">
    <location>
        <begin position="78"/>
        <end position="95"/>
    </location>
</feature>
<organism evidence="2 3">
    <name type="scientific">Croceimicrobium hydrocarbonivorans</name>
    <dbReference type="NCBI Taxonomy" id="2761580"/>
    <lineage>
        <taxon>Bacteria</taxon>
        <taxon>Pseudomonadati</taxon>
        <taxon>Bacteroidota</taxon>
        <taxon>Flavobacteriia</taxon>
        <taxon>Flavobacteriales</taxon>
        <taxon>Owenweeksiaceae</taxon>
        <taxon>Croceimicrobium</taxon>
    </lineage>
</organism>